<organism evidence="3 4">
    <name type="scientific">Duganella fentianensis</name>
    <dbReference type="NCBI Taxonomy" id="2692177"/>
    <lineage>
        <taxon>Bacteria</taxon>
        <taxon>Pseudomonadati</taxon>
        <taxon>Pseudomonadota</taxon>
        <taxon>Betaproteobacteria</taxon>
        <taxon>Burkholderiales</taxon>
        <taxon>Oxalobacteraceae</taxon>
        <taxon>Telluria group</taxon>
        <taxon>Duganella</taxon>
    </lineage>
</organism>
<feature type="domain" description="Type II secretion system protein GspB C-terminal" evidence="2">
    <location>
        <begin position="184"/>
        <end position="242"/>
    </location>
</feature>
<evidence type="ECO:0000256" key="1">
    <source>
        <dbReference type="SAM" id="Phobius"/>
    </source>
</evidence>
<evidence type="ECO:0000313" key="3">
    <source>
        <dbReference type="EMBL" id="MYN47255.1"/>
    </source>
</evidence>
<gene>
    <name evidence="3" type="ORF">GTP23_19610</name>
</gene>
<protein>
    <submittedName>
        <fullName evidence="3">GspB domain-containing protein</fullName>
    </submittedName>
</protein>
<dbReference type="Pfam" id="PF16537">
    <property type="entry name" value="T2SSB"/>
    <property type="match status" value="1"/>
</dbReference>
<keyword evidence="4" id="KW-1185">Reference proteome</keyword>
<dbReference type="EMBL" id="WWCL01000004">
    <property type="protein sequence ID" value="MYN47255.1"/>
    <property type="molecule type" value="Genomic_DNA"/>
</dbReference>
<keyword evidence="1" id="KW-0472">Membrane</keyword>
<sequence length="243" mass="24892">MSYILEALKKAQAERQLGSAPTLHGASMQAPSLAAALPWWRRPLALAALLMAVVIVALLVLLLRPAPGSTPAVLTAAAPPVPRPAATGAPPGLKQELNLRVAVPPVAMPEPLPAPVAHGGVAARTTGNAASAAPAAATAAPAGAAGGAATPAPVAAAKPAATVRASEEPVLNLRELPEPIQRAIPAVAVGGYIYSPNPAERLLLIDKVLRHEGEEVAPGLVLEKLQPREAVFSFRGYRYRVPY</sequence>
<dbReference type="InterPro" id="IPR032389">
    <property type="entry name" value="GspB_C"/>
</dbReference>
<name>A0A845I577_9BURK</name>
<comment type="caution">
    <text evidence="3">The sequence shown here is derived from an EMBL/GenBank/DDBJ whole genome shotgun (WGS) entry which is preliminary data.</text>
</comment>
<keyword evidence="1" id="KW-0812">Transmembrane</keyword>
<evidence type="ECO:0000259" key="2">
    <source>
        <dbReference type="Pfam" id="PF16537"/>
    </source>
</evidence>
<dbReference type="GO" id="GO:0015627">
    <property type="term" value="C:type II protein secretion system complex"/>
    <property type="evidence" value="ECO:0007669"/>
    <property type="project" value="InterPro"/>
</dbReference>
<accession>A0A845I577</accession>
<proteinExistence type="predicted"/>
<keyword evidence="1" id="KW-1133">Transmembrane helix</keyword>
<dbReference type="RefSeq" id="WP_161036641.1">
    <property type="nucleotide sequence ID" value="NZ_WWCL01000004.1"/>
</dbReference>
<reference evidence="3" key="1">
    <citation type="submission" date="2019-12" db="EMBL/GenBank/DDBJ databases">
        <title>Novel species isolated from a subtropical stream in China.</title>
        <authorList>
            <person name="Lu H."/>
        </authorList>
    </citation>
    <scope>NUCLEOTIDE SEQUENCE [LARGE SCALE GENOMIC DNA]</scope>
    <source>
        <strain evidence="3">FT93W</strain>
    </source>
</reference>
<feature type="transmembrane region" description="Helical" evidence="1">
    <location>
        <begin position="44"/>
        <end position="63"/>
    </location>
</feature>
<dbReference type="AlphaFoldDB" id="A0A845I577"/>
<evidence type="ECO:0000313" key="4">
    <source>
        <dbReference type="Proteomes" id="UP000444316"/>
    </source>
</evidence>
<dbReference type="Proteomes" id="UP000444316">
    <property type="component" value="Unassembled WGS sequence"/>
</dbReference>